<keyword evidence="5" id="KW-0372">Hormone</keyword>
<feature type="non-terminal residue" evidence="9">
    <location>
        <position position="1"/>
    </location>
</feature>
<evidence type="ECO:0000256" key="3">
    <source>
        <dbReference type="ARBA" id="ARBA00016272"/>
    </source>
</evidence>
<organism evidence="9">
    <name type="scientific">Callorhinchus milii</name>
    <name type="common">Ghost shark</name>
    <dbReference type="NCBI Taxonomy" id="7868"/>
    <lineage>
        <taxon>Eukaryota</taxon>
        <taxon>Metazoa</taxon>
        <taxon>Chordata</taxon>
        <taxon>Craniata</taxon>
        <taxon>Vertebrata</taxon>
        <taxon>Chondrichthyes</taxon>
        <taxon>Holocephali</taxon>
        <taxon>Chimaeriformes</taxon>
        <taxon>Callorhinchidae</taxon>
        <taxon>Callorhinchus</taxon>
    </lineage>
</organism>
<evidence type="ECO:0000256" key="5">
    <source>
        <dbReference type="ARBA" id="ARBA00022702"/>
    </source>
</evidence>
<reference evidence="9" key="1">
    <citation type="journal article" date="2014" name="Nature">
        <title>Elephant shark genome provides unique insights into gnathostome evolution.</title>
        <authorList>
            <consortium name="International Elephant Shark Genome Sequencing Consortium"/>
            <person name="Venkatesh B."/>
            <person name="Lee A.P."/>
            <person name="Ravi V."/>
            <person name="Maurya A.K."/>
            <person name="Lian M.M."/>
            <person name="Swann J.B."/>
            <person name="Ohta Y."/>
            <person name="Flajnik M.F."/>
            <person name="Sutoh Y."/>
            <person name="Kasahara M."/>
            <person name="Hoon S."/>
            <person name="Gangu V."/>
            <person name="Roy S.W."/>
            <person name="Irimia M."/>
            <person name="Korzh V."/>
            <person name="Kondrychyn I."/>
            <person name="Lim Z.W."/>
            <person name="Tay B.H."/>
            <person name="Tohari S."/>
            <person name="Kong K.W."/>
            <person name="Ho S."/>
            <person name="Lorente-Galdos B."/>
            <person name="Quilez J."/>
            <person name="Marques-Bonet T."/>
            <person name="Raney B.J."/>
            <person name="Ingham P.W."/>
            <person name="Tay A."/>
            <person name="Hillier L.W."/>
            <person name="Minx P."/>
            <person name="Boehm T."/>
            <person name="Wilson R.K."/>
            <person name="Brenner S."/>
            <person name="Warren W.C."/>
        </authorList>
    </citation>
    <scope>NUCLEOTIDE SEQUENCE</scope>
    <source>
        <tissue evidence="9">Gills</tissue>
    </source>
</reference>
<accession>V9KX90</accession>
<evidence type="ECO:0000256" key="8">
    <source>
        <dbReference type="SAM" id="SignalP"/>
    </source>
</evidence>
<protein>
    <recommendedName>
        <fullName evidence="3">Meteorin-like protein</fullName>
    </recommendedName>
</protein>
<comment type="similarity">
    <text evidence="2">Belongs to the meteorin family.</text>
</comment>
<dbReference type="GO" id="GO:0005615">
    <property type="term" value="C:extracellular space"/>
    <property type="evidence" value="ECO:0007669"/>
    <property type="project" value="TreeGrafter"/>
</dbReference>
<keyword evidence="7" id="KW-1015">Disulfide bond</keyword>
<feature type="signal peptide" evidence="8">
    <location>
        <begin position="1"/>
        <end position="26"/>
    </location>
</feature>
<evidence type="ECO:0000256" key="6">
    <source>
        <dbReference type="ARBA" id="ARBA00022729"/>
    </source>
</evidence>
<dbReference type="PANTHER" id="PTHR28593">
    <property type="entry name" value="METEORIN-LIKE PROTEIN"/>
    <property type="match status" value="1"/>
</dbReference>
<dbReference type="EMBL" id="JW871212">
    <property type="protein sequence ID" value="AFP03730.1"/>
    <property type="molecule type" value="mRNA"/>
</dbReference>
<comment type="subcellular location">
    <subcellularLocation>
        <location evidence="1">Secreted</location>
    </subcellularLocation>
</comment>
<keyword evidence="6 8" id="KW-0732">Signal</keyword>
<dbReference type="GO" id="GO:0097009">
    <property type="term" value="P:energy homeostasis"/>
    <property type="evidence" value="ECO:0007669"/>
    <property type="project" value="TreeGrafter"/>
</dbReference>
<keyword evidence="4" id="KW-0964">Secreted</keyword>
<evidence type="ECO:0000256" key="2">
    <source>
        <dbReference type="ARBA" id="ARBA00005669"/>
    </source>
</evidence>
<evidence type="ECO:0000256" key="4">
    <source>
        <dbReference type="ARBA" id="ARBA00022525"/>
    </source>
</evidence>
<name>V9KX90_CALMI</name>
<dbReference type="GO" id="GO:0005179">
    <property type="term" value="F:hormone activity"/>
    <property type="evidence" value="ECO:0007669"/>
    <property type="project" value="UniProtKB-KW"/>
</dbReference>
<dbReference type="PANTHER" id="PTHR28593:SF1">
    <property type="entry name" value="METEORIN-LIKE PROTEIN"/>
    <property type="match status" value="1"/>
</dbReference>
<dbReference type="GO" id="GO:0090336">
    <property type="term" value="P:positive regulation of brown fat cell differentiation"/>
    <property type="evidence" value="ECO:0007669"/>
    <property type="project" value="TreeGrafter"/>
</dbReference>
<dbReference type="AlphaFoldDB" id="V9KX90"/>
<evidence type="ECO:0000256" key="1">
    <source>
        <dbReference type="ARBA" id="ARBA00004613"/>
    </source>
</evidence>
<evidence type="ECO:0000256" key="7">
    <source>
        <dbReference type="ARBA" id="ARBA00023157"/>
    </source>
</evidence>
<sequence>RGGGKMLGSGWGYAIAVLLVSNVGSAQYSSDQCSWHRSGLTHDPHSRDVEQVYLRCAEGSLEWLYPTGALRVNFRTNIQTSAHRYVTVCLKPFKNFKGANIYLEKIGDLKLLVSEQDYRPDKLYCFGVDEGPIFIQATPQMDISRKITGFQYELFNERTVADLHSIRAPCCPCNDSEVLMAACTSDFVVRGSIRSVTHDPLQEKSTIEVFADKIYRQKSRTFQPVGKSGRWLGHIKTLLQCGVKEGEGDFLFTGSMHFSEAQLGCAPRYKDFRRIYKVARDRGENPCDVATN</sequence>
<evidence type="ECO:0000313" key="9">
    <source>
        <dbReference type="EMBL" id="AFP03730.1"/>
    </source>
</evidence>
<dbReference type="InterPro" id="IPR051998">
    <property type="entry name" value="Meteorin-like"/>
</dbReference>
<feature type="chain" id="PRO_5004778429" description="Meteorin-like protein" evidence="8">
    <location>
        <begin position="27"/>
        <end position="292"/>
    </location>
</feature>
<proteinExistence type="evidence at transcript level"/>